<evidence type="ECO:0000256" key="3">
    <source>
        <dbReference type="ARBA" id="ARBA00022452"/>
    </source>
</evidence>
<dbReference type="NCBIfam" id="TIGR01782">
    <property type="entry name" value="TonB-Xanth-Caul"/>
    <property type="match status" value="1"/>
</dbReference>
<feature type="domain" description="TonB-dependent receptor-like beta-barrel" evidence="11">
    <location>
        <begin position="385"/>
        <end position="833"/>
    </location>
</feature>
<keyword evidence="3 8" id="KW-1134">Transmembrane beta strand</keyword>
<dbReference type="SUPFAM" id="SSF56935">
    <property type="entry name" value="Porins"/>
    <property type="match status" value="1"/>
</dbReference>
<dbReference type="OrthoDB" id="5476657at2"/>
<dbReference type="Gene3D" id="2.40.170.20">
    <property type="entry name" value="TonB-dependent receptor, beta-barrel domain"/>
    <property type="match status" value="1"/>
</dbReference>
<organism evidence="13 14">
    <name type="scientific">Phenylobacterium deserti</name>
    <dbReference type="NCBI Taxonomy" id="1914756"/>
    <lineage>
        <taxon>Bacteria</taxon>
        <taxon>Pseudomonadati</taxon>
        <taxon>Pseudomonadota</taxon>
        <taxon>Alphaproteobacteria</taxon>
        <taxon>Caulobacterales</taxon>
        <taxon>Caulobacteraceae</taxon>
        <taxon>Phenylobacterium</taxon>
    </lineage>
</organism>
<keyword evidence="14" id="KW-1185">Reference proteome</keyword>
<dbReference type="EMBL" id="QFYR01000001">
    <property type="protein sequence ID" value="RAK56689.1"/>
    <property type="molecule type" value="Genomic_DNA"/>
</dbReference>
<keyword evidence="5 9" id="KW-0798">TonB box</keyword>
<dbReference type="InterPro" id="IPR036942">
    <property type="entry name" value="Beta-barrel_TonB_sf"/>
</dbReference>
<evidence type="ECO:0000256" key="4">
    <source>
        <dbReference type="ARBA" id="ARBA00022692"/>
    </source>
</evidence>
<evidence type="ECO:0000313" key="13">
    <source>
        <dbReference type="EMBL" id="RAK56689.1"/>
    </source>
</evidence>
<evidence type="ECO:0000256" key="9">
    <source>
        <dbReference type="RuleBase" id="RU003357"/>
    </source>
</evidence>
<proteinExistence type="inferred from homology"/>
<comment type="caution">
    <text evidence="13">The sequence shown here is derived from an EMBL/GenBank/DDBJ whole genome shotgun (WGS) entry which is preliminary data.</text>
</comment>
<comment type="subcellular location">
    <subcellularLocation>
        <location evidence="1 8">Cell outer membrane</location>
        <topology evidence="1 8">Multi-pass membrane protein</topology>
    </subcellularLocation>
</comment>
<accession>A0A328AQ41</accession>
<dbReference type="PANTHER" id="PTHR40980:SF4">
    <property type="entry name" value="TONB-DEPENDENT RECEPTOR-LIKE BETA-BARREL DOMAIN-CONTAINING PROTEIN"/>
    <property type="match status" value="1"/>
</dbReference>
<dbReference type="AlphaFoldDB" id="A0A328AQ41"/>
<name>A0A328AQ41_9CAUL</name>
<evidence type="ECO:0000256" key="10">
    <source>
        <dbReference type="SAM" id="SignalP"/>
    </source>
</evidence>
<evidence type="ECO:0000256" key="1">
    <source>
        <dbReference type="ARBA" id="ARBA00004571"/>
    </source>
</evidence>
<protein>
    <submittedName>
        <fullName evidence="13">TonB-dependent receptor</fullName>
    </submittedName>
</protein>
<dbReference type="Pfam" id="PF00593">
    <property type="entry name" value="TonB_dep_Rec_b-barrel"/>
    <property type="match status" value="1"/>
</dbReference>
<dbReference type="GO" id="GO:0009279">
    <property type="term" value="C:cell outer membrane"/>
    <property type="evidence" value="ECO:0007669"/>
    <property type="project" value="UniProtKB-SubCell"/>
</dbReference>
<dbReference type="RefSeq" id="WP_111513040.1">
    <property type="nucleotide sequence ID" value="NZ_QFYR01000001.1"/>
</dbReference>
<keyword evidence="4 8" id="KW-0812">Transmembrane</keyword>
<dbReference type="Proteomes" id="UP000249725">
    <property type="component" value="Unassembled WGS sequence"/>
</dbReference>
<evidence type="ECO:0000313" key="14">
    <source>
        <dbReference type="Proteomes" id="UP000249725"/>
    </source>
</evidence>
<keyword evidence="7 8" id="KW-0998">Cell outer membrane</keyword>
<dbReference type="Pfam" id="PF07715">
    <property type="entry name" value="Plug"/>
    <property type="match status" value="1"/>
</dbReference>
<dbReference type="InterPro" id="IPR000531">
    <property type="entry name" value="Beta-barrel_TonB"/>
</dbReference>
<dbReference type="Gene3D" id="2.170.130.10">
    <property type="entry name" value="TonB-dependent receptor, plug domain"/>
    <property type="match status" value="1"/>
</dbReference>
<sequence length="867" mass="95422">MFQLTNGGRLAALLLASTALASPSFAEELDQANPTVDELVVTGQREAQRKAIEVKRDAFTVTDSVSADDIGKLPDHNTAAALRRIPGVSVMEDQGEPRFPTLRGLTSTYNRTTIDGATVASVDSAGRTVPLDIVPSVMAGRIEVVKTVTPDMDANAIGGVINVVTRSAFDARGPFLSAMGSYGKFEQHGDVRNDDPAYRLSFAAGTRFGPDEQFGIVIGGSLEQRDYDIPQVESANPSIREYTAAGAPVDSGDPRGNAIQVPFQQRLFWYNNTKQRKGVNGKIEWRPNEDFRIDASAIYATMEDDEQRIENRLEPLGNVSNQTQTSGTFLRGRNIIHINRPITTRSLGIVRSDLEWHANPRTVVTGGVAYSKSKLEEDNTSDEFRTNDAQGANYGFNYDTSQFFFRFIPLNEAAVRNPANHLFNNHRIALSVADEEVTQAHADVAFDTGWLDDSLTLKFGAAGRSTLKSVDADQATYTARSGFIYTLAQVAEEGPEELIQGVYRLNPRIGDRAAIDFFNANRSSFVESLNNVASDFKVSEDVAAAYAQFIFERGPLTVIGGLRYERTEVDTSSTRALNGGFSPVSASGSYDNWLPGLHLKYALRDDLIVRAAWTNTIGRPNFADITAREAITFSGSQAVLSRGNPNLKPRESEGFDLSVEFYPRDGLLALGVFRKNIENEIFTLNSVEQIDLGIGRGPEPVSVSAPRNAQPATINGLEIAWQQALTMLPQPLDGFGFNLNVTLLDSEFMFVTDTGARETGFFQQPDIVTNESIYYQRGPLEARISHNYIGGFLETVNAVPNADQYWKGRHSFDANVSWRINDHFTVFAEGENLSNSGRQENTGPFRRNLQESAEYGRTYWVGLQASF</sequence>
<feature type="chain" id="PRO_5016385331" evidence="10">
    <location>
        <begin position="27"/>
        <end position="867"/>
    </location>
</feature>
<feature type="domain" description="TonB-dependent receptor plug" evidence="12">
    <location>
        <begin position="56"/>
        <end position="160"/>
    </location>
</feature>
<dbReference type="InterPro" id="IPR010104">
    <property type="entry name" value="TonB_rcpt_bac"/>
</dbReference>
<dbReference type="InterPro" id="IPR012910">
    <property type="entry name" value="Plug_dom"/>
</dbReference>
<evidence type="ECO:0000256" key="5">
    <source>
        <dbReference type="ARBA" id="ARBA00023077"/>
    </source>
</evidence>
<dbReference type="InterPro" id="IPR037066">
    <property type="entry name" value="Plug_dom_sf"/>
</dbReference>
<dbReference type="CDD" id="cd01347">
    <property type="entry name" value="ligand_gated_channel"/>
    <property type="match status" value="1"/>
</dbReference>
<evidence type="ECO:0000259" key="12">
    <source>
        <dbReference type="Pfam" id="PF07715"/>
    </source>
</evidence>
<comment type="similarity">
    <text evidence="8 9">Belongs to the TonB-dependent receptor family.</text>
</comment>
<evidence type="ECO:0000256" key="8">
    <source>
        <dbReference type="PROSITE-ProRule" id="PRU01360"/>
    </source>
</evidence>
<keyword evidence="10" id="KW-0732">Signal</keyword>
<keyword evidence="2 8" id="KW-0813">Transport</keyword>
<keyword evidence="13" id="KW-0675">Receptor</keyword>
<evidence type="ECO:0000256" key="2">
    <source>
        <dbReference type="ARBA" id="ARBA00022448"/>
    </source>
</evidence>
<evidence type="ECO:0000256" key="6">
    <source>
        <dbReference type="ARBA" id="ARBA00023136"/>
    </source>
</evidence>
<dbReference type="PANTHER" id="PTHR40980">
    <property type="entry name" value="PLUG DOMAIN-CONTAINING PROTEIN"/>
    <property type="match status" value="1"/>
</dbReference>
<evidence type="ECO:0000256" key="7">
    <source>
        <dbReference type="ARBA" id="ARBA00023237"/>
    </source>
</evidence>
<reference evidence="14" key="1">
    <citation type="submission" date="2018-05" db="EMBL/GenBank/DDBJ databases">
        <authorList>
            <person name="Li X."/>
        </authorList>
    </citation>
    <scope>NUCLEOTIDE SEQUENCE [LARGE SCALE GENOMIC DNA]</scope>
    <source>
        <strain evidence="14">YIM 73061</strain>
    </source>
</reference>
<feature type="signal peptide" evidence="10">
    <location>
        <begin position="1"/>
        <end position="26"/>
    </location>
</feature>
<dbReference type="PROSITE" id="PS52016">
    <property type="entry name" value="TONB_DEPENDENT_REC_3"/>
    <property type="match status" value="1"/>
</dbReference>
<evidence type="ECO:0000259" key="11">
    <source>
        <dbReference type="Pfam" id="PF00593"/>
    </source>
</evidence>
<keyword evidence="6 8" id="KW-0472">Membrane</keyword>
<dbReference type="InterPro" id="IPR039426">
    <property type="entry name" value="TonB-dep_rcpt-like"/>
</dbReference>
<gene>
    <name evidence="13" type="ORF">DJ018_01540</name>
</gene>